<reference evidence="7 8" key="1">
    <citation type="journal article" date="2014" name="Int. J. Syst. Evol. Microbiol.">
        <title>Complete genome sequence of Corynebacterium casei LMG S-19264T (=DSM 44701T), isolated from a smear-ripened cheese.</title>
        <authorList>
            <consortium name="US DOE Joint Genome Institute (JGI-PGF)"/>
            <person name="Walter F."/>
            <person name="Albersmeier A."/>
            <person name="Kalinowski J."/>
            <person name="Ruckert C."/>
        </authorList>
    </citation>
    <scope>NUCLEOTIDE SEQUENCE [LARGE SCALE GENOMIC DNA]</scope>
    <source>
        <strain evidence="7 8">CGMCC 1.15896</strain>
    </source>
</reference>
<evidence type="ECO:0000259" key="5">
    <source>
        <dbReference type="PROSITE" id="PS51071"/>
    </source>
</evidence>
<sequence>MHVAEPAGEGNEAQSGERFLERLSARRNRLSPSEQRVADFVLANPGRVIHMSIGNLADTVGVSQPTVLRFVRSLGLKRYPDLKLLTGQSIVSGTPYVHSEVDARDSLEAIVGKVIDSSILALGELRSSIDQSALEQAVDALTRAPRIDCYGTGSASALAIEAQHKLMRFGIPVVAYADTHIQRLAAATLRRGDVAICFSHTGMVADTLKMAERAQAIGATVIGVTKPGTALAYASDILLAVDAHENTEIYAPMISRVVHGATIDIVATAMALKFGPKHFERLREAKDSLSDLRINPPERSRREGRVGERQQKARKR</sequence>
<dbReference type="SUPFAM" id="SSF53697">
    <property type="entry name" value="SIS domain"/>
    <property type="match status" value="1"/>
</dbReference>
<name>A0A916RMA0_9HYPH</name>
<dbReference type="GO" id="GO:0097367">
    <property type="term" value="F:carbohydrate derivative binding"/>
    <property type="evidence" value="ECO:0007669"/>
    <property type="project" value="InterPro"/>
</dbReference>
<feature type="domain" description="SIS" evidence="6">
    <location>
        <begin position="137"/>
        <end position="276"/>
    </location>
</feature>
<evidence type="ECO:0000256" key="2">
    <source>
        <dbReference type="ARBA" id="ARBA00023125"/>
    </source>
</evidence>
<dbReference type="PANTHER" id="PTHR30514:SF1">
    <property type="entry name" value="HTH-TYPE TRANSCRIPTIONAL REGULATOR HEXR-RELATED"/>
    <property type="match status" value="1"/>
</dbReference>
<dbReference type="RefSeq" id="WP_127071507.1">
    <property type="nucleotide sequence ID" value="NZ_BMKB01000008.1"/>
</dbReference>
<dbReference type="CDD" id="cd05013">
    <property type="entry name" value="SIS_RpiR"/>
    <property type="match status" value="1"/>
</dbReference>
<evidence type="ECO:0000313" key="7">
    <source>
        <dbReference type="EMBL" id="GGA61691.1"/>
    </source>
</evidence>
<feature type="domain" description="HTH rpiR-type" evidence="5">
    <location>
        <begin position="17"/>
        <end position="93"/>
    </location>
</feature>
<organism evidence="7 8">
    <name type="scientific">Pelagibacterium lentulum</name>
    <dbReference type="NCBI Taxonomy" id="2029865"/>
    <lineage>
        <taxon>Bacteria</taxon>
        <taxon>Pseudomonadati</taxon>
        <taxon>Pseudomonadota</taxon>
        <taxon>Alphaproteobacteria</taxon>
        <taxon>Hyphomicrobiales</taxon>
        <taxon>Devosiaceae</taxon>
        <taxon>Pelagibacterium</taxon>
    </lineage>
</organism>
<dbReference type="EMBL" id="BMKB01000008">
    <property type="protein sequence ID" value="GGA61691.1"/>
    <property type="molecule type" value="Genomic_DNA"/>
</dbReference>
<keyword evidence="3" id="KW-0804">Transcription</keyword>
<dbReference type="PROSITE" id="PS51464">
    <property type="entry name" value="SIS"/>
    <property type="match status" value="1"/>
</dbReference>
<keyword evidence="1" id="KW-0805">Transcription regulation</keyword>
<evidence type="ECO:0000256" key="4">
    <source>
        <dbReference type="SAM" id="MobiDB-lite"/>
    </source>
</evidence>
<dbReference type="InterPro" id="IPR000281">
    <property type="entry name" value="HTH_RpiR"/>
</dbReference>
<feature type="region of interest" description="Disordered" evidence="4">
    <location>
        <begin position="286"/>
        <end position="316"/>
    </location>
</feature>
<dbReference type="InterPro" id="IPR035472">
    <property type="entry name" value="RpiR-like_SIS"/>
</dbReference>
<gene>
    <name evidence="7" type="ORF">GCM10011499_35030</name>
</gene>
<dbReference type="OrthoDB" id="8582409at2"/>
<dbReference type="InterPro" id="IPR036388">
    <property type="entry name" value="WH-like_DNA-bd_sf"/>
</dbReference>
<keyword evidence="2" id="KW-0238">DNA-binding</keyword>
<comment type="caution">
    <text evidence="7">The sequence shown here is derived from an EMBL/GenBank/DDBJ whole genome shotgun (WGS) entry which is preliminary data.</text>
</comment>
<keyword evidence="8" id="KW-1185">Reference proteome</keyword>
<protein>
    <submittedName>
        <fullName evidence="7">Transcriptional regulator HexR</fullName>
    </submittedName>
</protein>
<dbReference type="Gene3D" id="1.10.10.10">
    <property type="entry name" value="Winged helix-like DNA-binding domain superfamily/Winged helix DNA-binding domain"/>
    <property type="match status" value="1"/>
</dbReference>
<dbReference type="GO" id="GO:1901135">
    <property type="term" value="P:carbohydrate derivative metabolic process"/>
    <property type="evidence" value="ECO:0007669"/>
    <property type="project" value="InterPro"/>
</dbReference>
<dbReference type="Proteomes" id="UP000596977">
    <property type="component" value="Unassembled WGS sequence"/>
</dbReference>
<dbReference type="PANTHER" id="PTHR30514">
    <property type="entry name" value="GLUCOKINASE"/>
    <property type="match status" value="1"/>
</dbReference>
<dbReference type="GO" id="GO:0003677">
    <property type="term" value="F:DNA binding"/>
    <property type="evidence" value="ECO:0007669"/>
    <property type="project" value="UniProtKB-KW"/>
</dbReference>
<dbReference type="SUPFAM" id="SSF46689">
    <property type="entry name" value="Homeodomain-like"/>
    <property type="match status" value="1"/>
</dbReference>
<dbReference type="Pfam" id="PF01380">
    <property type="entry name" value="SIS"/>
    <property type="match status" value="1"/>
</dbReference>
<dbReference type="InterPro" id="IPR001347">
    <property type="entry name" value="SIS_dom"/>
</dbReference>
<dbReference type="PROSITE" id="PS51071">
    <property type="entry name" value="HTH_RPIR"/>
    <property type="match status" value="1"/>
</dbReference>
<dbReference type="GO" id="GO:0003700">
    <property type="term" value="F:DNA-binding transcription factor activity"/>
    <property type="evidence" value="ECO:0007669"/>
    <property type="project" value="InterPro"/>
</dbReference>
<dbReference type="InterPro" id="IPR047640">
    <property type="entry name" value="RpiR-like"/>
</dbReference>
<dbReference type="InterPro" id="IPR009057">
    <property type="entry name" value="Homeodomain-like_sf"/>
</dbReference>
<proteinExistence type="predicted"/>
<dbReference type="AlphaFoldDB" id="A0A916RMA0"/>
<accession>A0A916RMA0</accession>
<dbReference type="Pfam" id="PF01418">
    <property type="entry name" value="HTH_6"/>
    <property type="match status" value="1"/>
</dbReference>
<evidence type="ECO:0000259" key="6">
    <source>
        <dbReference type="PROSITE" id="PS51464"/>
    </source>
</evidence>
<evidence type="ECO:0000313" key="8">
    <source>
        <dbReference type="Proteomes" id="UP000596977"/>
    </source>
</evidence>
<dbReference type="InterPro" id="IPR046348">
    <property type="entry name" value="SIS_dom_sf"/>
</dbReference>
<evidence type="ECO:0000256" key="1">
    <source>
        <dbReference type="ARBA" id="ARBA00023015"/>
    </source>
</evidence>
<evidence type="ECO:0000256" key="3">
    <source>
        <dbReference type="ARBA" id="ARBA00023163"/>
    </source>
</evidence>
<dbReference type="Gene3D" id="3.40.50.10490">
    <property type="entry name" value="Glucose-6-phosphate isomerase like protein, domain 1"/>
    <property type="match status" value="1"/>
</dbReference>